<reference evidence="5" key="2">
    <citation type="submission" date="2020-09" db="EMBL/GenBank/DDBJ databases">
        <authorList>
            <person name="Sun Q."/>
            <person name="Zhou Y."/>
        </authorList>
    </citation>
    <scope>NUCLEOTIDE SEQUENCE</scope>
    <source>
        <strain evidence="5">CGMCC 1.14988</strain>
    </source>
</reference>
<dbReference type="Proteomes" id="UP000650511">
    <property type="component" value="Unassembled WGS sequence"/>
</dbReference>
<evidence type="ECO:0000256" key="1">
    <source>
        <dbReference type="ARBA" id="ARBA00022670"/>
    </source>
</evidence>
<evidence type="ECO:0000313" key="5">
    <source>
        <dbReference type="EMBL" id="GGI07682.1"/>
    </source>
</evidence>
<comment type="caution">
    <text evidence="5">The sequence shown here is derived from an EMBL/GenBank/DDBJ whole genome shotgun (WGS) entry which is preliminary data.</text>
</comment>
<keyword evidence="1" id="KW-0645">Protease</keyword>
<feature type="domain" description="Peptidase M20 dimerisation" evidence="4">
    <location>
        <begin position="213"/>
        <end position="377"/>
    </location>
</feature>
<protein>
    <submittedName>
        <fullName evidence="5">Dipeptidase</fullName>
    </submittedName>
</protein>
<keyword evidence="6" id="KW-1185">Reference proteome</keyword>
<proteinExistence type="predicted"/>
<keyword evidence="3" id="KW-0378">Hydrolase</keyword>
<name>A0A8J3ABQ4_9ACTN</name>
<evidence type="ECO:0000256" key="3">
    <source>
        <dbReference type="ARBA" id="ARBA00022801"/>
    </source>
</evidence>
<dbReference type="InterPro" id="IPR002933">
    <property type="entry name" value="Peptidase_M20"/>
</dbReference>
<dbReference type="EMBL" id="BMHA01000009">
    <property type="protein sequence ID" value="GGI07682.1"/>
    <property type="molecule type" value="Genomic_DNA"/>
</dbReference>
<dbReference type="PANTHER" id="PTHR43270:SF12">
    <property type="entry name" value="SUCCINYL-DIAMINOPIMELATE DESUCCINYLASE"/>
    <property type="match status" value="1"/>
</dbReference>
<dbReference type="Pfam" id="PF01546">
    <property type="entry name" value="Peptidase_M20"/>
    <property type="match status" value="1"/>
</dbReference>
<dbReference type="Pfam" id="PF07687">
    <property type="entry name" value="M20_dimer"/>
    <property type="match status" value="1"/>
</dbReference>
<dbReference type="GO" id="GO:0008233">
    <property type="term" value="F:peptidase activity"/>
    <property type="evidence" value="ECO:0007669"/>
    <property type="project" value="UniProtKB-KW"/>
</dbReference>
<evidence type="ECO:0000259" key="4">
    <source>
        <dbReference type="Pfam" id="PF07687"/>
    </source>
</evidence>
<dbReference type="RefSeq" id="WP_205745355.1">
    <property type="nucleotide sequence ID" value="NZ_BMHA01000009.1"/>
</dbReference>
<dbReference type="SUPFAM" id="SSF53187">
    <property type="entry name" value="Zn-dependent exopeptidases"/>
    <property type="match status" value="1"/>
</dbReference>
<dbReference type="PANTHER" id="PTHR43270">
    <property type="entry name" value="BETA-ALA-HIS DIPEPTIDASE"/>
    <property type="match status" value="1"/>
</dbReference>
<dbReference type="AlphaFoldDB" id="A0A8J3ABQ4"/>
<dbReference type="Gene3D" id="3.40.630.10">
    <property type="entry name" value="Zn peptidases"/>
    <property type="match status" value="1"/>
</dbReference>
<dbReference type="InterPro" id="IPR011650">
    <property type="entry name" value="Peptidase_M20_dimer"/>
</dbReference>
<evidence type="ECO:0000256" key="2">
    <source>
        <dbReference type="ARBA" id="ARBA00022723"/>
    </source>
</evidence>
<evidence type="ECO:0000313" key="6">
    <source>
        <dbReference type="Proteomes" id="UP000650511"/>
    </source>
</evidence>
<organism evidence="5 6">
    <name type="scientific">Egicoccus halophilus</name>
    <dbReference type="NCBI Taxonomy" id="1670830"/>
    <lineage>
        <taxon>Bacteria</taxon>
        <taxon>Bacillati</taxon>
        <taxon>Actinomycetota</taxon>
        <taxon>Nitriliruptoria</taxon>
        <taxon>Egicoccales</taxon>
        <taxon>Egicoccaceae</taxon>
        <taxon>Egicoccus</taxon>
    </lineage>
</organism>
<accession>A0A8J3ABQ4</accession>
<dbReference type="InterPro" id="IPR051458">
    <property type="entry name" value="Cyt/Met_Dipeptidase"/>
</dbReference>
<dbReference type="GO" id="GO:0006508">
    <property type="term" value="P:proteolysis"/>
    <property type="evidence" value="ECO:0007669"/>
    <property type="project" value="UniProtKB-KW"/>
</dbReference>
<keyword evidence="2" id="KW-0479">Metal-binding</keyword>
<dbReference type="GO" id="GO:0046872">
    <property type="term" value="F:metal ion binding"/>
    <property type="evidence" value="ECO:0007669"/>
    <property type="project" value="UniProtKB-KW"/>
</dbReference>
<reference evidence="5" key="1">
    <citation type="journal article" date="2014" name="Int. J. Syst. Evol. Microbiol.">
        <title>Complete genome sequence of Corynebacterium casei LMG S-19264T (=DSM 44701T), isolated from a smear-ripened cheese.</title>
        <authorList>
            <consortium name="US DOE Joint Genome Institute (JGI-PGF)"/>
            <person name="Walter F."/>
            <person name="Albersmeier A."/>
            <person name="Kalinowski J."/>
            <person name="Ruckert C."/>
        </authorList>
    </citation>
    <scope>NUCLEOTIDE SEQUENCE</scope>
    <source>
        <strain evidence="5">CGMCC 1.14988</strain>
    </source>
</reference>
<gene>
    <name evidence="5" type="ORF">GCM10011354_25310</name>
</gene>
<dbReference type="Gene3D" id="3.30.70.360">
    <property type="match status" value="1"/>
</dbReference>
<dbReference type="NCBIfam" id="NF005914">
    <property type="entry name" value="PRK07907.1"/>
    <property type="match status" value="1"/>
</dbReference>
<sequence length="485" mass="51820">MSAEPLSRLPAETRVPEGLDDVAERLAEQLPQTLDWLRELVRIPSISVQPEHVADCRRSAEATADRLRDAGLEDVRLLELDGTHPYVTGSWVHAGEDAPTVLLYAHHDVQPVGTPDRWSSAPFAPTERDGRLYGRGSADDKAGILAHVAAIRAWLDARGSLPVNVKVVVEGEEEIGSPNLQRFLARHGAALQADVIVLTDLTNWQVGWPGLTYALRGMADVTVTVRAMQQPVHSGMWGGVVPDALTGTVRLLASLHDDTGAIAVAGFEDDVRPLGEDERARLAELEGDGVALAEDFRRDARLVPGAGFVGDDRRTVLERLWMRPTITPTGMDVPAVADAANTLLAQVRTKLSCRLAPGQDPERALAALRRHLEANVPWGLEVEVVFGERNPAWVTEPGGPAWDAAVAAMTAAYGRAPAAMGCGGSIPFVEPFSDAFGGAPCLLVGVEDPGSNAHGEDESLHLEDFAKACLTEAFLLAGLAEVPTA</sequence>